<protein>
    <submittedName>
        <fullName evidence="5">Transcriptional regulator</fullName>
    </submittedName>
</protein>
<dbReference type="PROSITE" id="PS01117">
    <property type="entry name" value="HTH_MARR_1"/>
    <property type="match status" value="1"/>
</dbReference>
<keyword evidence="3" id="KW-0804">Transcription</keyword>
<gene>
    <name evidence="5" type="ORF">Ate02nite_43420</name>
</gene>
<keyword evidence="1" id="KW-0805">Transcription regulation</keyword>
<sequence length="143" mass="16150">MTEPYAALEREFAVFVRRARATSERLSRGVHPDLDASAYGLLAHLRDHGPRRPSDVAEHVGVGKATITRQLQSLEALSLIERLPDPADGRAHLVTLTADGRRRMIQVREGRNERLRRHLDSWPEEDVRTLATLLARFNDIAAE</sequence>
<dbReference type="InterPro" id="IPR036390">
    <property type="entry name" value="WH_DNA-bd_sf"/>
</dbReference>
<dbReference type="Gene3D" id="1.10.10.10">
    <property type="entry name" value="Winged helix-like DNA-binding domain superfamily/Winged helix DNA-binding domain"/>
    <property type="match status" value="1"/>
</dbReference>
<reference evidence="5" key="1">
    <citation type="submission" date="2021-01" db="EMBL/GenBank/DDBJ databases">
        <title>Whole genome shotgun sequence of Actinoplanes tereljensis NBRC 105297.</title>
        <authorList>
            <person name="Komaki H."/>
            <person name="Tamura T."/>
        </authorList>
    </citation>
    <scope>NUCLEOTIDE SEQUENCE</scope>
    <source>
        <strain evidence="5">NBRC 105297</strain>
    </source>
</reference>
<dbReference type="InterPro" id="IPR036388">
    <property type="entry name" value="WH-like_DNA-bd_sf"/>
</dbReference>
<proteinExistence type="predicted"/>
<evidence type="ECO:0000256" key="2">
    <source>
        <dbReference type="ARBA" id="ARBA00023125"/>
    </source>
</evidence>
<keyword evidence="2" id="KW-0238">DNA-binding</keyword>
<comment type="caution">
    <text evidence="5">The sequence shown here is derived from an EMBL/GenBank/DDBJ whole genome shotgun (WGS) entry which is preliminary data.</text>
</comment>
<keyword evidence="6" id="KW-1185">Reference proteome</keyword>
<organism evidence="5 6">
    <name type="scientific">Paractinoplanes tereljensis</name>
    <dbReference type="NCBI Taxonomy" id="571912"/>
    <lineage>
        <taxon>Bacteria</taxon>
        <taxon>Bacillati</taxon>
        <taxon>Actinomycetota</taxon>
        <taxon>Actinomycetes</taxon>
        <taxon>Micromonosporales</taxon>
        <taxon>Micromonosporaceae</taxon>
        <taxon>Paractinoplanes</taxon>
    </lineage>
</organism>
<dbReference type="EMBL" id="BOMY01000031">
    <property type="protein sequence ID" value="GIF21612.1"/>
    <property type="molecule type" value="Genomic_DNA"/>
</dbReference>
<feature type="domain" description="HTH marR-type" evidence="4">
    <location>
        <begin position="5"/>
        <end position="139"/>
    </location>
</feature>
<dbReference type="PANTHER" id="PTHR33164:SF57">
    <property type="entry name" value="MARR-FAMILY TRANSCRIPTIONAL REGULATOR"/>
    <property type="match status" value="1"/>
</dbReference>
<evidence type="ECO:0000313" key="5">
    <source>
        <dbReference type="EMBL" id="GIF21612.1"/>
    </source>
</evidence>
<dbReference type="Pfam" id="PF12802">
    <property type="entry name" value="MarR_2"/>
    <property type="match status" value="1"/>
</dbReference>
<dbReference type="GO" id="GO:0006950">
    <property type="term" value="P:response to stress"/>
    <property type="evidence" value="ECO:0007669"/>
    <property type="project" value="TreeGrafter"/>
</dbReference>
<dbReference type="Proteomes" id="UP000623608">
    <property type="component" value="Unassembled WGS sequence"/>
</dbReference>
<dbReference type="GO" id="GO:0003677">
    <property type="term" value="F:DNA binding"/>
    <property type="evidence" value="ECO:0007669"/>
    <property type="project" value="UniProtKB-KW"/>
</dbReference>
<dbReference type="PROSITE" id="PS50995">
    <property type="entry name" value="HTH_MARR_2"/>
    <property type="match status" value="1"/>
</dbReference>
<evidence type="ECO:0000259" key="4">
    <source>
        <dbReference type="PROSITE" id="PS50995"/>
    </source>
</evidence>
<evidence type="ECO:0000256" key="1">
    <source>
        <dbReference type="ARBA" id="ARBA00023015"/>
    </source>
</evidence>
<name>A0A919NQ59_9ACTN</name>
<dbReference type="InterPro" id="IPR000835">
    <property type="entry name" value="HTH_MarR-typ"/>
</dbReference>
<dbReference type="AlphaFoldDB" id="A0A919NQ59"/>
<dbReference type="PRINTS" id="PR00598">
    <property type="entry name" value="HTHMARR"/>
</dbReference>
<dbReference type="GO" id="GO:0003700">
    <property type="term" value="F:DNA-binding transcription factor activity"/>
    <property type="evidence" value="ECO:0007669"/>
    <property type="project" value="InterPro"/>
</dbReference>
<dbReference type="SMART" id="SM00347">
    <property type="entry name" value="HTH_MARR"/>
    <property type="match status" value="1"/>
</dbReference>
<dbReference type="RefSeq" id="WP_203808376.1">
    <property type="nucleotide sequence ID" value="NZ_BOMY01000031.1"/>
</dbReference>
<dbReference type="PANTHER" id="PTHR33164">
    <property type="entry name" value="TRANSCRIPTIONAL REGULATOR, MARR FAMILY"/>
    <property type="match status" value="1"/>
</dbReference>
<accession>A0A919NQ59</accession>
<dbReference type="SUPFAM" id="SSF46785">
    <property type="entry name" value="Winged helix' DNA-binding domain"/>
    <property type="match status" value="1"/>
</dbReference>
<dbReference type="InterPro" id="IPR023187">
    <property type="entry name" value="Tscrpt_reg_MarR-type_CS"/>
</dbReference>
<dbReference type="InterPro" id="IPR039422">
    <property type="entry name" value="MarR/SlyA-like"/>
</dbReference>
<evidence type="ECO:0000256" key="3">
    <source>
        <dbReference type="ARBA" id="ARBA00023163"/>
    </source>
</evidence>
<evidence type="ECO:0000313" key="6">
    <source>
        <dbReference type="Proteomes" id="UP000623608"/>
    </source>
</evidence>